<gene>
    <name evidence="6" type="ORF">CRE_21255</name>
</gene>
<keyword evidence="4 5" id="KW-0732">Signal</keyword>
<comment type="similarity">
    <text evidence="2">Belongs to the nematode transthyretin-like family.</text>
</comment>
<dbReference type="KEGG" id="crq:GCK72_021898"/>
<dbReference type="InterPro" id="IPR038479">
    <property type="entry name" value="Transthyretin-like_sf"/>
</dbReference>
<dbReference type="OMA" id="ASKECRY"/>
<evidence type="ECO:0000256" key="1">
    <source>
        <dbReference type="ARBA" id="ARBA00004613"/>
    </source>
</evidence>
<dbReference type="CTD" id="9816216"/>
<dbReference type="Proteomes" id="UP000008281">
    <property type="component" value="Unassembled WGS sequence"/>
</dbReference>
<feature type="signal peptide" evidence="5">
    <location>
        <begin position="1"/>
        <end position="16"/>
    </location>
</feature>
<reference evidence="6" key="1">
    <citation type="submission" date="2007-07" db="EMBL/GenBank/DDBJ databases">
        <title>PCAP assembly of the Caenorhabditis remanei genome.</title>
        <authorList>
            <consortium name="The Caenorhabditis remanei Sequencing Consortium"/>
            <person name="Wilson R.K."/>
        </authorList>
    </citation>
    <scope>NUCLEOTIDE SEQUENCE [LARGE SCALE GENOMIC DNA]</scope>
    <source>
        <strain evidence="6">PB4641</strain>
    </source>
</reference>
<dbReference type="STRING" id="31234.E3MF48"/>
<dbReference type="AlphaFoldDB" id="E3MF48"/>
<dbReference type="PANTHER" id="PTHR21700">
    <property type="entry name" value="TRANSTHYRETIN-LIKE FAMILY PROTEIN-RELATED"/>
    <property type="match status" value="1"/>
</dbReference>
<dbReference type="EMBL" id="DS268440">
    <property type="protein sequence ID" value="EFP00673.1"/>
    <property type="molecule type" value="Genomic_DNA"/>
</dbReference>
<dbReference type="GO" id="GO:0005576">
    <property type="term" value="C:extracellular region"/>
    <property type="evidence" value="ECO:0007669"/>
    <property type="project" value="UniProtKB-SubCell"/>
</dbReference>
<proteinExistence type="inferred from homology"/>
<evidence type="ECO:0000256" key="4">
    <source>
        <dbReference type="ARBA" id="ARBA00022729"/>
    </source>
</evidence>
<dbReference type="GeneID" id="9816216"/>
<evidence type="ECO:0000313" key="6">
    <source>
        <dbReference type="EMBL" id="EFP00673.1"/>
    </source>
</evidence>
<dbReference type="Gene3D" id="2.60.40.3330">
    <property type="match status" value="1"/>
</dbReference>
<dbReference type="OrthoDB" id="5771181at2759"/>
<dbReference type="eggNOG" id="ENOG502TJQI">
    <property type="taxonomic scope" value="Eukaryota"/>
</dbReference>
<comment type="subcellular location">
    <subcellularLocation>
        <location evidence="1">Secreted</location>
    </subcellularLocation>
</comment>
<evidence type="ECO:0000313" key="7">
    <source>
        <dbReference type="Proteomes" id="UP000008281"/>
    </source>
</evidence>
<keyword evidence="3" id="KW-0964">Secreted</keyword>
<dbReference type="PANTHER" id="PTHR21700:SF43">
    <property type="entry name" value="TRANSTHYRETIN-RELATED FAMILY DOMAIN-RELATED"/>
    <property type="match status" value="1"/>
</dbReference>
<evidence type="ECO:0000256" key="5">
    <source>
        <dbReference type="SAM" id="SignalP"/>
    </source>
</evidence>
<feature type="chain" id="PRO_5003176758" evidence="5">
    <location>
        <begin position="17"/>
        <end position="151"/>
    </location>
</feature>
<organism evidence="7">
    <name type="scientific">Caenorhabditis remanei</name>
    <name type="common">Caenorhabditis vulgaris</name>
    <dbReference type="NCBI Taxonomy" id="31234"/>
    <lineage>
        <taxon>Eukaryota</taxon>
        <taxon>Metazoa</taxon>
        <taxon>Ecdysozoa</taxon>
        <taxon>Nematoda</taxon>
        <taxon>Chromadorea</taxon>
        <taxon>Rhabditida</taxon>
        <taxon>Rhabditina</taxon>
        <taxon>Rhabditomorpha</taxon>
        <taxon>Rhabditoidea</taxon>
        <taxon>Rhabditidae</taxon>
        <taxon>Peloderinae</taxon>
        <taxon>Caenorhabditis</taxon>
    </lineage>
</organism>
<evidence type="ECO:0000256" key="3">
    <source>
        <dbReference type="ARBA" id="ARBA00022525"/>
    </source>
</evidence>
<protein>
    <submittedName>
        <fullName evidence="6">Uncharacterized protein</fullName>
    </submittedName>
</protein>
<dbReference type="HOGENOM" id="CLU_121109_2_0_1"/>
<name>E3MF48_CAERE</name>
<dbReference type="InterPro" id="IPR001534">
    <property type="entry name" value="Transthyretin-like"/>
</dbReference>
<dbReference type="InParanoid" id="E3MF48"/>
<accession>E3MF48</accession>
<sequence>MKILLLLLWAPMFCSAWTGAVHVTGRLMCGPSPYRGEKVQIWDPNFLIGYSLWSEVSTDESGYFSIKGAGDDWSGVNPFLWIPNYCGSSTYVDKQCTEGLIQVNVPEEFISGTHTPSMTFDLGTVDIFRFKQSDRFWLSSIFGASKECRYV</sequence>
<dbReference type="RefSeq" id="XP_003105212.2">
    <property type="nucleotide sequence ID" value="XM_003105164.2"/>
</dbReference>
<dbReference type="GO" id="GO:0009986">
    <property type="term" value="C:cell surface"/>
    <property type="evidence" value="ECO:0007669"/>
    <property type="project" value="InterPro"/>
</dbReference>
<evidence type="ECO:0000256" key="2">
    <source>
        <dbReference type="ARBA" id="ARBA00010112"/>
    </source>
</evidence>
<dbReference type="Pfam" id="PF01060">
    <property type="entry name" value="TTR-52"/>
    <property type="match status" value="1"/>
</dbReference>
<keyword evidence="7" id="KW-1185">Reference proteome</keyword>